<keyword evidence="1" id="KW-0812">Transmembrane</keyword>
<sequence>MTDEKYFLESELQSAWLRDGKFSRSLFLAQNQHGLSVWDDAANVVFGAMLSAYFGFKIVNLEPVFGNGVLLLLVCISHTAFLSSMIFIRQMRSLENTNVPGTDLNASDFGIRSTNIVRLMYFVPVISLLLAGFFWNSLFSEYMLYTFIVVGWLCSTLLLRFFVAQGSKFWEKQFATMHRMGRTPHNLGTGLPVDGTPPARVPDGVLEEAFKKSDKTK</sequence>
<evidence type="ECO:0000313" key="3">
    <source>
        <dbReference type="Proteomes" id="UP000561181"/>
    </source>
</evidence>
<dbReference type="RefSeq" id="WP_170009626.1">
    <property type="nucleotide sequence ID" value="NZ_JABCRE010000002.1"/>
</dbReference>
<feature type="transmembrane region" description="Helical" evidence="1">
    <location>
        <begin position="68"/>
        <end position="88"/>
    </location>
</feature>
<organism evidence="2 3">
    <name type="scientific">Pontixanthobacter rizhaonensis</name>
    <dbReference type="NCBI Taxonomy" id="2730337"/>
    <lineage>
        <taxon>Bacteria</taxon>
        <taxon>Pseudomonadati</taxon>
        <taxon>Pseudomonadota</taxon>
        <taxon>Alphaproteobacteria</taxon>
        <taxon>Sphingomonadales</taxon>
        <taxon>Erythrobacteraceae</taxon>
        <taxon>Pontixanthobacter</taxon>
    </lineage>
</organism>
<keyword evidence="1" id="KW-1133">Transmembrane helix</keyword>
<keyword evidence="1" id="KW-0472">Membrane</keyword>
<feature type="transmembrane region" description="Helical" evidence="1">
    <location>
        <begin position="37"/>
        <end position="56"/>
    </location>
</feature>
<dbReference type="EMBL" id="JABCRE010000002">
    <property type="protein sequence ID" value="NMW30727.1"/>
    <property type="molecule type" value="Genomic_DNA"/>
</dbReference>
<evidence type="ECO:0000313" key="2">
    <source>
        <dbReference type="EMBL" id="NMW30727.1"/>
    </source>
</evidence>
<comment type="caution">
    <text evidence="2">The sequence shown here is derived from an EMBL/GenBank/DDBJ whole genome shotgun (WGS) entry which is preliminary data.</text>
</comment>
<feature type="transmembrane region" description="Helical" evidence="1">
    <location>
        <begin position="119"/>
        <end position="136"/>
    </location>
</feature>
<proteinExistence type="predicted"/>
<protein>
    <submittedName>
        <fullName evidence="2">Uncharacterized protein</fullName>
    </submittedName>
</protein>
<feature type="transmembrane region" description="Helical" evidence="1">
    <location>
        <begin position="142"/>
        <end position="163"/>
    </location>
</feature>
<keyword evidence="3" id="KW-1185">Reference proteome</keyword>
<dbReference type="Proteomes" id="UP000561181">
    <property type="component" value="Unassembled WGS sequence"/>
</dbReference>
<accession>A0A848QJE9</accession>
<reference evidence="2 3" key="1">
    <citation type="submission" date="2020-04" db="EMBL/GenBank/DDBJ databases">
        <authorList>
            <person name="Liu A."/>
        </authorList>
    </citation>
    <scope>NUCLEOTIDE SEQUENCE [LARGE SCALE GENOMIC DNA]</scope>
    <source>
        <strain evidence="2 3">RZ02</strain>
    </source>
</reference>
<evidence type="ECO:0000256" key="1">
    <source>
        <dbReference type="SAM" id="Phobius"/>
    </source>
</evidence>
<name>A0A848QJE9_9SPHN</name>
<gene>
    <name evidence="2" type="ORF">HKD42_01475</name>
</gene>
<dbReference type="AlphaFoldDB" id="A0A848QJE9"/>